<feature type="region of interest" description="Disordered" evidence="3">
    <location>
        <begin position="1"/>
        <end position="58"/>
    </location>
</feature>
<feature type="domain" description="GH16" evidence="4">
    <location>
        <begin position="548"/>
        <end position="812"/>
    </location>
</feature>
<evidence type="ECO:0000256" key="1">
    <source>
        <dbReference type="ARBA" id="ARBA00022801"/>
    </source>
</evidence>
<feature type="compositionally biased region" description="Gly residues" evidence="3">
    <location>
        <begin position="903"/>
        <end position="913"/>
    </location>
</feature>
<reference evidence="5 6" key="1">
    <citation type="journal article" date="2013" name="BMC Genomics">
        <title>Reconstruction of the lipid metabolism for the microalga Monoraphidium neglectum from its genome sequence reveals characteristics suitable for biofuel production.</title>
        <authorList>
            <person name="Bogen C."/>
            <person name="Al-Dilaimi A."/>
            <person name="Albersmeier A."/>
            <person name="Wichmann J."/>
            <person name="Grundmann M."/>
            <person name="Rupp O."/>
            <person name="Lauersen K.J."/>
            <person name="Blifernez-Klassen O."/>
            <person name="Kalinowski J."/>
            <person name="Goesmann A."/>
            <person name="Mussgnug J.H."/>
            <person name="Kruse O."/>
        </authorList>
    </citation>
    <scope>NUCLEOTIDE SEQUENCE [LARGE SCALE GENOMIC DNA]</scope>
    <source>
        <strain evidence="5 6">SAG 48.87</strain>
    </source>
</reference>
<dbReference type="GO" id="GO:0005975">
    <property type="term" value="P:carbohydrate metabolic process"/>
    <property type="evidence" value="ECO:0007669"/>
    <property type="project" value="InterPro"/>
</dbReference>
<sequence>MQATTKAHAPTQRPTRAPSRGDSSSAAVLESGKVNTQAPPLGLAPLSGGSGGGKAQHTEPRHGAYLGCYDGAAMQLSFGRATVALKQGGYGKCVDHCRALKMPVLAISRALQCTCLAAVPDPAAQLPLGACESLAAGGAAAAGAAGAATAVPLFYVHGAPGQSCAAQRMELSARRLEAAYNAHNAVFDGTGDGLTMWMRGSDGVRVAARQAQLYGMLSFQARTSDLPGVITGAYLRSDKHDVYDGSFEELDILWLNGAPASKPSTLWLNTYLEGASQGEHRVSPPDYARMTGGKALASDFHTYTVDWQPDHVTWYLDGSLLRHDARRASFKPPSRPLYFLLNLWTDAARGFQFGGKLDVSKGPFSSSIRKVLQVTCKAAVAGDGSSNATARGPEWVYTPPATPALEAGAANRQEATLSESQDDALAATDGAVVYSSSAADEAPAAEPPADGAGGRRGASLNAATETQGGNVQGSNQTAPGAAGDGAGVAAADAAGLPGAYIGCFDGVALNLDLPNALVLTPSTAARCPEHCASLERPLYALTRAFQCVCSSVAPHPSLALPAEFCEALGSQAVAGDNPAALTAVAMFYLHSVKGQGCGPTVTKLSWGTFGAAAAGDKHNVQFGDNGRSLTLRMRGAKGARVASRGNQMYGMLSFKAYVSPMPGVITSVQMRSSEKEGVTSDFEGIDFQWINGYPATEPSSIWLTAFKAGPTTGRQQVLPSLYTNLLTRNMSAAAEFHTYTIDWQPDHVAWYLDDALLVRKGNTADASLPGSPAFTPASSPLHLIASISTDAGREFPFGGGLDQGGSPFSSVIADVTHVMCAGPAQSRGPSWLVGGGAAAAAAGAGGAAGLQQSAVAVLAGAGGGDGPASADAVAAAVPDSGLVVTATDAGVEISTSAAAGPRSGDGGGSGDGPLGQLASLLQRPHHPGLTLLPQLPRLSDLPGPHLPRLSELPRLPQLPKLPQLPQLPQLPRLPPLPRLQDLKIPRLPKIPEIPLIQIPLPATPYTAAIMAGAATSDQPQGGPPPEDASQSSMGAASGAGSEGAGSGAGSEGAASGAGSEGGASGDLVVADGA</sequence>
<dbReference type="AlphaFoldDB" id="A0A0D2JD13"/>
<dbReference type="InterPro" id="IPR044791">
    <property type="entry name" value="Beta-glucanase/XTH"/>
</dbReference>
<dbReference type="PANTHER" id="PTHR31062">
    <property type="entry name" value="XYLOGLUCAN ENDOTRANSGLUCOSYLASE/HYDROLASE PROTEIN 8-RELATED"/>
    <property type="match status" value="1"/>
</dbReference>
<feature type="region of interest" description="Disordered" evidence="3">
    <location>
        <begin position="1014"/>
        <end position="1073"/>
    </location>
</feature>
<dbReference type="InterPro" id="IPR013320">
    <property type="entry name" value="ConA-like_dom_sf"/>
</dbReference>
<dbReference type="Gene3D" id="2.60.120.200">
    <property type="match status" value="2"/>
</dbReference>
<accession>A0A0D2JD13</accession>
<keyword evidence="1" id="KW-0378">Hydrolase</keyword>
<protein>
    <recommendedName>
        <fullName evidence="4">GH16 domain-containing protein</fullName>
    </recommendedName>
</protein>
<organism evidence="5 6">
    <name type="scientific">Monoraphidium neglectum</name>
    <dbReference type="NCBI Taxonomy" id="145388"/>
    <lineage>
        <taxon>Eukaryota</taxon>
        <taxon>Viridiplantae</taxon>
        <taxon>Chlorophyta</taxon>
        <taxon>core chlorophytes</taxon>
        <taxon>Chlorophyceae</taxon>
        <taxon>CS clade</taxon>
        <taxon>Sphaeropleales</taxon>
        <taxon>Selenastraceae</taxon>
        <taxon>Monoraphidium</taxon>
    </lineage>
</organism>
<evidence type="ECO:0000313" key="6">
    <source>
        <dbReference type="Proteomes" id="UP000054498"/>
    </source>
</evidence>
<dbReference type="KEGG" id="mng:MNEG_10431"/>
<dbReference type="Pfam" id="PF00722">
    <property type="entry name" value="Glyco_hydro_16"/>
    <property type="match status" value="2"/>
</dbReference>
<dbReference type="CDD" id="cd00413">
    <property type="entry name" value="Glyco_hydrolase_16"/>
    <property type="match status" value="1"/>
</dbReference>
<evidence type="ECO:0000313" key="5">
    <source>
        <dbReference type="EMBL" id="KIY97532.1"/>
    </source>
</evidence>
<evidence type="ECO:0000256" key="2">
    <source>
        <dbReference type="ARBA" id="ARBA00023295"/>
    </source>
</evidence>
<gene>
    <name evidence="5" type="ORF">MNEG_10431</name>
</gene>
<dbReference type="STRING" id="145388.A0A0D2JD13"/>
<keyword evidence="2" id="KW-0326">Glycosidase</keyword>
<dbReference type="EMBL" id="KK102530">
    <property type="protein sequence ID" value="KIY97532.1"/>
    <property type="molecule type" value="Genomic_DNA"/>
</dbReference>
<dbReference type="SUPFAM" id="SSF49899">
    <property type="entry name" value="Concanavalin A-like lectins/glucanases"/>
    <property type="match status" value="2"/>
</dbReference>
<dbReference type="RefSeq" id="XP_013896552.1">
    <property type="nucleotide sequence ID" value="XM_014041098.1"/>
</dbReference>
<keyword evidence="6" id="KW-1185">Reference proteome</keyword>
<dbReference type="InterPro" id="IPR000757">
    <property type="entry name" value="Beta-glucanase-like"/>
</dbReference>
<evidence type="ECO:0000256" key="3">
    <source>
        <dbReference type="SAM" id="MobiDB-lite"/>
    </source>
</evidence>
<dbReference type="PROSITE" id="PS51762">
    <property type="entry name" value="GH16_2"/>
    <property type="match status" value="2"/>
</dbReference>
<feature type="compositionally biased region" description="Gly residues" evidence="3">
    <location>
        <begin position="1040"/>
        <end position="1050"/>
    </location>
</feature>
<feature type="compositionally biased region" description="Low complexity" evidence="3">
    <location>
        <begin position="436"/>
        <end position="450"/>
    </location>
</feature>
<proteinExistence type="predicted"/>
<feature type="domain" description="GH16" evidence="4">
    <location>
        <begin position="114"/>
        <end position="368"/>
    </location>
</feature>
<feature type="compositionally biased region" description="Polar residues" evidence="3">
    <location>
        <begin position="461"/>
        <end position="477"/>
    </location>
</feature>
<feature type="region of interest" description="Disordered" evidence="3">
    <location>
        <begin position="895"/>
        <end position="919"/>
    </location>
</feature>
<feature type="compositionally biased region" description="Low complexity" evidence="3">
    <location>
        <begin position="38"/>
        <end position="47"/>
    </location>
</feature>
<feature type="compositionally biased region" description="Low complexity" evidence="3">
    <location>
        <begin position="1028"/>
        <end position="1039"/>
    </location>
</feature>
<dbReference type="Proteomes" id="UP000054498">
    <property type="component" value="Unassembled WGS sequence"/>
</dbReference>
<dbReference type="SMR" id="A0A0D2JD13"/>
<dbReference type="GO" id="GO:0004553">
    <property type="term" value="F:hydrolase activity, hydrolyzing O-glycosyl compounds"/>
    <property type="evidence" value="ECO:0007669"/>
    <property type="project" value="InterPro"/>
</dbReference>
<dbReference type="GeneID" id="25727593"/>
<feature type="region of interest" description="Disordered" evidence="3">
    <location>
        <begin position="436"/>
        <end position="487"/>
    </location>
</feature>
<evidence type="ECO:0000259" key="4">
    <source>
        <dbReference type="PROSITE" id="PS51762"/>
    </source>
</evidence>
<dbReference type="OrthoDB" id="4781at2759"/>
<name>A0A0D2JD13_9CHLO</name>